<evidence type="ECO:0000313" key="2">
    <source>
        <dbReference type="EMBL" id="TWU10035.1"/>
    </source>
</evidence>
<comment type="caution">
    <text evidence="2">The sequence shown here is derived from an EMBL/GenBank/DDBJ whole genome shotgun (WGS) entry which is preliminary data.</text>
</comment>
<protein>
    <submittedName>
        <fullName evidence="2">Uncharacterized protein</fullName>
    </submittedName>
</protein>
<keyword evidence="1" id="KW-0472">Membrane</keyword>
<dbReference type="EMBL" id="SJPU01000005">
    <property type="protein sequence ID" value="TWU10035.1"/>
    <property type="molecule type" value="Genomic_DNA"/>
</dbReference>
<keyword evidence="1" id="KW-0812">Transmembrane</keyword>
<keyword evidence="3" id="KW-1185">Reference proteome</keyword>
<gene>
    <name evidence="2" type="ORF">Poly21_53680</name>
</gene>
<proteinExistence type="predicted"/>
<dbReference type="Proteomes" id="UP000319908">
    <property type="component" value="Unassembled WGS sequence"/>
</dbReference>
<organism evidence="2 3">
    <name type="scientific">Allorhodopirellula heiligendammensis</name>
    <dbReference type="NCBI Taxonomy" id="2714739"/>
    <lineage>
        <taxon>Bacteria</taxon>
        <taxon>Pseudomonadati</taxon>
        <taxon>Planctomycetota</taxon>
        <taxon>Planctomycetia</taxon>
        <taxon>Pirellulales</taxon>
        <taxon>Pirellulaceae</taxon>
        <taxon>Allorhodopirellula</taxon>
    </lineage>
</organism>
<dbReference type="OrthoDB" id="7510603at2"/>
<reference evidence="2 3" key="1">
    <citation type="journal article" date="2020" name="Antonie Van Leeuwenhoek">
        <title>Rhodopirellula heiligendammensis sp. nov., Rhodopirellula pilleata sp. nov., and Rhodopirellula solitaria sp. nov. isolated from natural or artificial marine surfaces in Northern Germany and California, USA, and emended description of the genus Rhodopirellula.</title>
        <authorList>
            <person name="Kallscheuer N."/>
            <person name="Wiegand S."/>
            <person name="Jogler M."/>
            <person name="Boedeker C."/>
            <person name="Peeters S.H."/>
            <person name="Rast P."/>
            <person name="Heuer A."/>
            <person name="Jetten M.S.M."/>
            <person name="Rohde M."/>
            <person name="Jogler C."/>
        </authorList>
    </citation>
    <scope>NUCLEOTIDE SEQUENCE [LARGE SCALE GENOMIC DNA]</scope>
    <source>
        <strain evidence="2 3">Poly21</strain>
    </source>
</reference>
<name>A0A5C6BCT5_9BACT</name>
<feature type="transmembrane region" description="Helical" evidence="1">
    <location>
        <begin position="37"/>
        <end position="54"/>
    </location>
</feature>
<sequence>MSRFLKFLAIAFATCYLLALCLLAVSTLGLFGTEPDPLAVIFLLPLGMPWVLLVDLVSEELWPWLTALAPALNLAILLGLWKYSASRQIDAPN</sequence>
<evidence type="ECO:0000313" key="3">
    <source>
        <dbReference type="Proteomes" id="UP000319908"/>
    </source>
</evidence>
<dbReference type="RefSeq" id="WP_146409810.1">
    <property type="nucleotide sequence ID" value="NZ_SJPU01000005.1"/>
</dbReference>
<keyword evidence="1" id="KW-1133">Transmembrane helix</keyword>
<dbReference type="AlphaFoldDB" id="A0A5C6BCT5"/>
<accession>A0A5C6BCT5</accession>
<feature type="transmembrane region" description="Helical" evidence="1">
    <location>
        <begin position="7"/>
        <end position="31"/>
    </location>
</feature>
<evidence type="ECO:0000256" key="1">
    <source>
        <dbReference type="SAM" id="Phobius"/>
    </source>
</evidence>
<feature type="transmembrane region" description="Helical" evidence="1">
    <location>
        <begin position="61"/>
        <end position="81"/>
    </location>
</feature>